<evidence type="ECO:0000256" key="1">
    <source>
        <dbReference type="ARBA" id="ARBA00004173"/>
    </source>
</evidence>
<proteinExistence type="evidence at transcript level"/>
<dbReference type="PANTHER" id="PTHR21393">
    <property type="entry name" value="MITOCHONDRIAL 28S RIBOSOMAL PROTEIN S27"/>
    <property type="match status" value="1"/>
</dbReference>
<gene>
    <name evidence="2" type="primary">Mrps27</name>
</gene>
<dbReference type="AlphaFoldDB" id="A0A6F9DM57"/>
<keyword evidence="2" id="KW-0689">Ribosomal protein</keyword>
<dbReference type="Pfam" id="PF10037">
    <property type="entry name" value="MRP-S27"/>
    <property type="match status" value="1"/>
</dbReference>
<dbReference type="InterPro" id="IPR034913">
    <property type="entry name" value="mS27/PTCD2"/>
</dbReference>
<dbReference type="EMBL" id="LR788143">
    <property type="protein sequence ID" value="CAB3264005.1"/>
    <property type="molecule type" value="mRNA"/>
</dbReference>
<name>A0A6F9DM57_9ASCI</name>
<organism evidence="2">
    <name type="scientific">Phallusia mammillata</name>
    <dbReference type="NCBI Taxonomy" id="59560"/>
    <lineage>
        <taxon>Eukaryota</taxon>
        <taxon>Metazoa</taxon>
        <taxon>Chordata</taxon>
        <taxon>Tunicata</taxon>
        <taxon>Ascidiacea</taxon>
        <taxon>Phlebobranchia</taxon>
        <taxon>Ascidiidae</taxon>
        <taxon>Phallusia</taxon>
    </lineage>
</organism>
<sequence length="451" mass="52863">MASVLQRFAVRLYNRKEIHPAFRLIGCRSFLSESYGQSSKVTDLMSPSHNQPELALQCLRIDQCHEKNYPVTSLMLDRVFRSIKNHQHVESMRYYLHKYRHSDNGYYLHDWIQYVFTDKCLKHSLDTLFEILKSKPQYGVFPHYTICNLVLDKLLKENNFEDAMQVVHEIFVLEHLEHKTTQTLVLKAITMYWEQNQQEGSKLPAFEDILTKRNIAGCIYCIGEYMSNPSLKILGSAILGSIEKEHGMDAVFQNPWGPLLWTEEYLQKACGLLQEINEPISQECVDILVKCIGENNEMSTHVLEIVEKCKEKNLVMDTGLNLKDISNKLLEDLKLFEETDQKNLDTEVSGWLQERGTMYQVEEELVEKKTKERLNLQKMEEIEIQAHDDAVSKLGYWFKSRKPDDVLFKEEKEKFIHLQKDYMDGCMSELELIEAFREKQNIEKDPIILMS</sequence>
<dbReference type="GO" id="GO:0005739">
    <property type="term" value="C:mitochondrion"/>
    <property type="evidence" value="ECO:0007669"/>
    <property type="project" value="UniProtKB-SubCell"/>
</dbReference>
<reference evidence="2" key="1">
    <citation type="submission" date="2020-04" db="EMBL/GenBank/DDBJ databases">
        <authorList>
            <person name="Neveu A P."/>
        </authorList>
    </citation>
    <scope>NUCLEOTIDE SEQUENCE</scope>
    <source>
        <tissue evidence="2">Whole embryo</tissue>
    </source>
</reference>
<comment type="subcellular location">
    <subcellularLocation>
        <location evidence="1">Mitochondrion</location>
    </subcellularLocation>
</comment>
<accession>A0A6F9DM57</accession>
<dbReference type="InterPro" id="IPR019266">
    <property type="entry name" value="Ribosomal_mS27"/>
</dbReference>
<evidence type="ECO:0000313" key="2">
    <source>
        <dbReference type="EMBL" id="CAB3264005.1"/>
    </source>
</evidence>
<dbReference type="GO" id="GO:0005840">
    <property type="term" value="C:ribosome"/>
    <property type="evidence" value="ECO:0007669"/>
    <property type="project" value="UniProtKB-KW"/>
</dbReference>
<protein>
    <submittedName>
        <fullName evidence="2">28S ribosomal protein S27, mitochondrial</fullName>
    </submittedName>
</protein>
<keyword evidence="2" id="KW-0687">Ribonucleoprotein</keyword>
<dbReference type="PANTHER" id="PTHR21393:SF0">
    <property type="entry name" value="SMALL RIBOSOMAL SUBUNIT PROTEIN MS27"/>
    <property type="match status" value="1"/>
</dbReference>